<comment type="caution">
    <text evidence="1">The sequence shown here is derived from an EMBL/GenBank/DDBJ whole genome shotgun (WGS) entry which is preliminary data.</text>
</comment>
<accession>A0A4S2D1J9</accession>
<dbReference type="OrthoDB" id="5966306at2"/>
<sequence>MERSSYDPDKRLAGASFLYRLKEQPDVVVNVYVYAAGRMAPDDALAGRAARALVPAMQVVNVGGCANATINLDVNATPAQSAAELSRQVMAHKGYSCHLSADAAGIAEHTVGADVIPIHYQASDWTSQ</sequence>
<dbReference type="Proteomes" id="UP000306631">
    <property type="component" value="Unassembled WGS sequence"/>
</dbReference>
<protein>
    <submittedName>
        <fullName evidence="1">Uncharacterized protein</fullName>
    </submittedName>
</protein>
<dbReference type="AlphaFoldDB" id="A0A4S2D1J9"/>
<gene>
    <name evidence="1" type="ORF">E5352_07035</name>
</gene>
<organism evidence="1 2">
    <name type="scientific">Stenotrophomonas maltophilia</name>
    <name type="common">Pseudomonas maltophilia</name>
    <name type="synonym">Xanthomonas maltophilia</name>
    <dbReference type="NCBI Taxonomy" id="40324"/>
    <lineage>
        <taxon>Bacteria</taxon>
        <taxon>Pseudomonadati</taxon>
        <taxon>Pseudomonadota</taxon>
        <taxon>Gammaproteobacteria</taxon>
        <taxon>Lysobacterales</taxon>
        <taxon>Lysobacteraceae</taxon>
        <taxon>Stenotrophomonas</taxon>
        <taxon>Stenotrophomonas maltophilia group</taxon>
    </lineage>
</organism>
<evidence type="ECO:0000313" key="2">
    <source>
        <dbReference type="Proteomes" id="UP000306631"/>
    </source>
</evidence>
<proteinExistence type="predicted"/>
<dbReference type="EMBL" id="SRYW01000005">
    <property type="protein sequence ID" value="TGY34956.1"/>
    <property type="molecule type" value="Genomic_DNA"/>
</dbReference>
<name>A0A4S2D1J9_STEMA</name>
<reference evidence="1 2" key="1">
    <citation type="submission" date="2019-04" db="EMBL/GenBank/DDBJ databases">
        <title>Microbes associate with the intestines of laboratory mice.</title>
        <authorList>
            <person name="Navarre W."/>
            <person name="Wong E."/>
            <person name="Huang K."/>
            <person name="Tropini C."/>
            <person name="Ng K."/>
            <person name="Yu B."/>
        </authorList>
    </citation>
    <scope>NUCLEOTIDE SEQUENCE [LARGE SCALE GENOMIC DNA]</scope>
    <source>
        <strain evidence="1 2">NM62_B4-13</strain>
    </source>
</reference>
<evidence type="ECO:0000313" key="1">
    <source>
        <dbReference type="EMBL" id="TGY34956.1"/>
    </source>
</evidence>